<dbReference type="PANTHER" id="PTHR35091:SF2">
    <property type="entry name" value="FLAGELLAR PROTEIN FLIL"/>
    <property type="match status" value="1"/>
</dbReference>
<reference evidence="11 12" key="1">
    <citation type="submission" date="2023-04" db="EMBL/GenBank/DDBJ databases">
        <title>Genome Sequence of Selenomonas sputigena ATCC 33150.</title>
        <authorList>
            <person name="Miller D.P."/>
            <person name="Anvari S."/>
            <person name="Polson S.W."/>
            <person name="Macdonald M."/>
            <person name="Mcdowell J.V."/>
        </authorList>
    </citation>
    <scope>NUCLEOTIDE SEQUENCE [LARGE SCALE GENOMIC DNA]</scope>
    <source>
        <strain evidence="11 12">ATCC 33150</strain>
    </source>
</reference>
<keyword evidence="11" id="KW-0966">Cell projection</keyword>
<evidence type="ECO:0000256" key="9">
    <source>
        <dbReference type="ARBA" id="ARBA00023136"/>
    </source>
</evidence>
<dbReference type="Pfam" id="PF03748">
    <property type="entry name" value="FliL"/>
    <property type="match status" value="1"/>
</dbReference>
<comment type="function">
    <text evidence="1 10">Controls the rotational direction of flagella during chemotaxis.</text>
</comment>
<keyword evidence="12" id="KW-1185">Reference proteome</keyword>
<keyword evidence="11" id="KW-0969">Cilium</keyword>
<protein>
    <recommendedName>
        <fullName evidence="10">Flagellar protein FliL</fullName>
    </recommendedName>
</protein>
<evidence type="ECO:0000256" key="1">
    <source>
        <dbReference type="ARBA" id="ARBA00002254"/>
    </source>
</evidence>
<keyword evidence="11" id="KW-0282">Flagellum</keyword>
<gene>
    <name evidence="11" type="ORF">QCO44_03055</name>
</gene>
<dbReference type="InterPro" id="IPR005503">
    <property type="entry name" value="FliL"/>
</dbReference>
<comment type="subcellular location">
    <subcellularLocation>
        <location evidence="2">Cell membrane</location>
        <topology evidence="2">Single-pass membrane protein</topology>
    </subcellularLocation>
</comment>
<comment type="similarity">
    <text evidence="3 10">Belongs to the FliL family.</text>
</comment>
<evidence type="ECO:0000256" key="10">
    <source>
        <dbReference type="RuleBase" id="RU364125"/>
    </source>
</evidence>
<feature type="transmembrane region" description="Helical" evidence="10">
    <location>
        <begin position="20"/>
        <end position="41"/>
    </location>
</feature>
<evidence type="ECO:0000256" key="5">
    <source>
        <dbReference type="ARBA" id="ARBA00022500"/>
    </source>
</evidence>
<dbReference type="PANTHER" id="PTHR35091">
    <property type="entry name" value="FLAGELLAR PROTEIN FLIL"/>
    <property type="match status" value="1"/>
</dbReference>
<sequence length="169" mass="18004">MAEEKDGQAIAPEPAKKSPIILIVVLVIVALVAAGGISFFITQQMMANNAGDGGPSRLNHDPGVFIKLGDPKEGILVNVGGLKAGRFLKTSIVVEMNPGKKDNIADGKLLPAAETKVMDVTLQTLRSLKVEELDAGKQDELKTTLRDSLNKALGEGSVYEVYITSFLMQ</sequence>
<keyword evidence="7 10" id="KW-0283">Flagellar rotation</keyword>
<keyword evidence="8 10" id="KW-1133">Transmembrane helix</keyword>
<evidence type="ECO:0000313" key="12">
    <source>
        <dbReference type="Proteomes" id="UP001559623"/>
    </source>
</evidence>
<evidence type="ECO:0000256" key="4">
    <source>
        <dbReference type="ARBA" id="ARBA00022475"/>
    </source>
</evidence>
<accession>A0ABV3X348</accession>
<keyword evidence="4 10" id="KW-1003">Cell membrane</keyword>
<evidence type="ECO:0000256" key="2">
    <source>
        <dbReference type="ARBA" id="ARBA00004162"/>
    </source>
</evidence>
<dbReference type="EMBL" id="JARVLH010000002">
    <property type="protein sequence ID" value="MEX5284619.1"/>
    <property type="molecule type" value="Genomic_DNA"/>
</dbReference>
<comment type="caution">
    <text evidence="11">The sequence shown here is derived from an EMBL/GenBank/DDBJ whole genome shotgun (WGS) entry which is preliminary data.</text>
</comment>
<keyword evidence="6 10" id="KW-0812">Transmembrane</keyword>
<dbReference type="Proteomes" id="UP001559623">
    <property type="component" value="Unassembled WGS sequence"/>
</dbReference>
<evidence type="ECO:0000256" key="8">
    <source>
        <dbReference type="ARBA" id="ARBA00022989"/>
    </source>
</evidence>
<dbReference type="RefSeq" id="WP_368846353.1">
    <property type="nucleotide sequence ID" value="NZ_CP194411.1"/>
</dbReference>
<name>A0ABV3X348_9FIRM</name>
<evidence type="ECO:0000313" key="11">
    <source>
        <dbReference type="EMBL" id="MEX5284619.1"/>
    </source>
</evidence>
<evidence type="ECO:0000256" key="7">
    <source>
        <dbReference type="ARBA" id="ARBA00022779"/>
    </source>
</evidence>
<organism evidence="11 12">
    <name type="scientific">Selenomonas sputigena</name>
    <dbReference type="NCBI Taxonomy" id="69823"/>
    <lineage>
        <taxon>Bacteria</taxon>
        <taxon>Bacillati</taxon>
        <taxon>Bacillota</taxon>
        <taxon>Negativicutes</taxon>
        <taxon>Selenomonadales</taxon>
        <taxon>Selenomonadaceae</taxon>
        <taxon>Selenomonas</taxon>
    </lineage>
</organism>
<proteinExistence type="inferred from homology"/>
<evidence type="ECO:0000256" key="3">
    <source>
        <dbReference type="ARBA" id="ARBA00008281"/>
    </source>
</evidence>
<keyword evidence="5 10" id="KW-0145">Chemotaxis</keyword>
<keyword evidence="9 10" id="KW-0472">Membrane</keyword>
<evidence type="ECO:0000256" key="6">
    <source>
        <dbReference type="ARBA" id="ARBA00022692"/>
    </source>
</evidence>